<dbReference type="RefSeq" id="WP_147015053.1">
    <property type="nucleotide sequence ID" value="NZ_VORB01000009.1"/>
</dbReference>
<organism evidence="2 3">
    <name type="scientific">Luteibaculum oceani</name>
    <dbReference type="NCBI Taxonomy" id="1294296"/>
    <lineage>
        <taxon>Bacteria</taxon>
        <taxon>Pseudomonadati</taxon>
        <taxon>Bacteroidota</taxon>
        <taxon>Flavobacteriia</taxon>
        <taxon>Flavobacteriales</taxon>
        <taxon>Luteibaculaceae</taxon>
        <taxon>Luteibaculum</taxon>
    </lineage>
</organism>
<evidence type="ECO:0000256" key="1">
    <source>
        <dbReference type="SAM" id="Coils"/>
    </source>
</evidence>
<dbReference type="AlphaFoldDB" id="A0A5C6V1Q0"/>
<evidence type="ECO:0000313" key="3">
    <source>
        <dbReference type="Proteomes" id="UP000321168"/>
    </source>
</evidence>
<dbReference type="InterPro" id="IPR036192">
    <property type="entry name" value="Cell_div_ZapA-like_sf"/>
</dbReference>
<protein>
    <submittedName>
        <fullName evidence="2">Cell division protein ZapA</fullName>
    </submittedName>
</protein>
<dbReference type="Pfam" id="PF05164">
    <property type="entry name" value="ZapA"/>
    <property type="match status" value="1"/>
</dbReference>
<accession>A0A5C6V1Q0</accession>
<dbReference type="OrthoDB" id="1495773at2"/>
<feature type="coiled-coil region" evidence="1">
    <location>
        <begin position="67"/>
        <end position="94"/>
    </location>
</feature>
<reference evidence="2 3" key="1">
    <citation type="submission" date="2019-08" db="EMBL/GenBank/DDBJ databases">
        <title>Genome of Luteibaculum oceani JCM 18817.</title>
        <authorList>
            <person name="Bowman J.P."/>
        </authorList>
    </citation>
    <scope>NUCLEOTIDE SEQUENCE [LARGE SCALE GENOMIC DNA]</scope>
    <source>
        <strain evidence="2 3">JCM 18817</strain>
    </source>
</reference>
<comment type="caution">
    <text evidence="2">The sequence shown here is derived from an EMBL/GenBank/DDBJ whole genome shotgun (WGS) entry which is preliminary data.</text>
</comment>
<dbReference type="Gene3D" id="6.10.250.790">
    <property type="match status" value="1"/>
</dbReference>
<dbReference type="InterPro" id="IPR053712">
    <property type="entry name" value="Bac_CellDiv_Activator"/>
</dbReference>
<gene>
    <name evidence="2" type="ORF">FRX97_09875</name>
</gene>
<sequence>MSDLSIKITVGGRVYPLTVSVEEEEFIRKAADLIEDHVKKFQENYAVKDKQDLLAMTALQIATQNLLLSDKKEVDAAKNELEQIEAKLDFYLENTSI</sequence>
<dbReference type="SUPFAM" id="SSF102829">
    <property type="entry name" value="Cell division protein ZapA-like"/>
    <property type="match status" value="1"/>
</dbReference>
<keyword evidence="2" id="KW-0131">Cell cycle</keyword>
<proteinExistence type="predicted"/>
<keyword evidence="1" id="KW-0175">Coiled coil</keyword>
<dbReference type="GO" id="GO:0051301">
    <property type="term" value="P:cell division"/>
    <property type="evidence" value="ECO:0007669"/>
    <property type="project" value="UniProtKB-KW"/>
</dbReference>
<dbReference type="Proteomes" id="UP000321168">
    <property type="component" value="Unassembled WGS sequence"/>
</dbReference>
<keyword evidence="3" id="KW-1185">Reference proteome</keyword>
<keyword evidence="2" id="KW-0132">Cell division</keyword>
<dbReference type="EMBL" id="VORB01000009">
    <property type="protein sequence ID" value="TXC76915.1"/>
    <property type="molecule type" value="Genomic_DNA"/>
</dbReference>
<evidence type="ECO:0000313" key="2">
    <source>
        <dbReference type="EMBL" id="TXC76915.1"/>
    </source>
</evidence>
<dbReference type="InterPro" id="IPR007838">
    <property type="entry name" value="Cell_div_ZapA-like"/>
</dbReference>
<name>A0A5C6V1Q0_9FLAO</name>